<gene>
    <name evidence="2" type="ORF">GPJ81_15195</name>
</gene>
<dbReference type="InterPro" id="IPR019897">
    <property type="entry name" value="RidA_CS"/>
</dbReference>
<accession>A0A6I6HAP7</accession>
<dbReference type="PANTHER" id="PTHR47328:SF1">
    <property type="entry name" value="RUTC FAMILY PROTEIN YOAB"/>
    <property type="match status" value="1"/>
</dbReference>
<dbReference type="PANTHER" id="PTHR47328">
    <property type="match status" value="1"/>
</dbReference>
<dbReference type="SUPFAM" id="SSF55298">
    <property type="entry name" value="YjgF-like"/>
    <property type="match status" value="1"/>
</dbReference>
<name>A0A6I6HAP7_9PSED</name>
<evidence type="ECO:0000313" key="3">
    <source>
        <dbReference type="Proteomes" id="UP000426235"/>
    </source>
</evidence>
<dbReference type="PROSITE" id="PS01094">
    <property type="entry name" value="UPF0076"/>
    <property type="match status" value="1"/>
</dbReference>
<dbReference type="EMBL" id="CP046621">
    <property type="protein sequence ID" value="QGW77978.1"/>
    <property type="molecule type" value="Genomic_DNA"/>
</dbReference>
<protein>
    <submittedName>
        <fullName evidence="2">RidA family protein</fullName>
    </submittedName>
</protein>
<dbReference type="AlphaFoldDB" id="A0A6I6HAP7"/>
<dbReference type="CDD" id="cd06150">
    <property type="entry name" value="YjgF_YER057c_UK114_like_2"/>
    <property type="match status" value="1"/>
</dbReference>
<dbReference type="InterPro" id="IPR035709">
    <property type="entry name" value="YoaB-like"/>
</dbReference>
<dbReference type="InterPro" id="IPR006175">
    <property type="entry name" value="YjgF/YER057c/UK114"/>
</dbReference>
<dbReference type="InterPro" id="IPR035959">
    <property type="entry name" value="RutC-like_sf"/>
</dbReference>
<reference evidence="2" key="1">
    <citation type="submission" date="2019-12" db="EMBL/GenBank/DDBJ databases">
        <title>Hybrid Genome Assemblies of two High G+C Isolates from Undergraduate Microbiology Courses.</title>
        <authorList>
            <person name="Ne Ville C.J."/>
            <person name="Enright D."/>
            <person name="Hernandez I."/>
            <person name="Dodsworth J."/>
            <person name="Orwin P.M."/>
        </authorList>
    </citation>
    <scope>NUCLEOTIDE SEQUENCE [LARGE SCALE GENOMIC DNA]</scope>
    <source>
        <strain evidence="2">Neo</strain>
    </source>
</reference>
<sequence length="121" mass="13349">MTREVGVNLQRLGGNARYSQCVISADRIETAGIVARDLRQDIGAQTRDVLQQLEDILAMAKVDKSHLTRVQIWLADMADFDAMNAVYDAWVDQQNPPARACVGAALADSRYRLEIQACAVS</sequence>
<dbReference type="OrthoDB" id="6899345at2"/>
<dbReference type="Proteomes" id="UP000426235">
    <property type="component" value="Chromosome"/>
</dbReference>
<evidence type="ECO:0000256" key="1">
    <source>
        <dbReference type="ARBA" id="ARBA00010552"/>
    </source>
</evidence>
<dbReference type="Gene3D" id="3.30.1330.40">
    <property type="entry name" value="RutC-like"/>
    <property type="match status" value="1"/>
</dbReference>
<proteinExistence type="inferred from homology"/>
<dbReference type="Pfam" id="PF01042">
    <property type="entry name" value="Ribonuc_L-PSP"/>
    <property type="match status" value="1"/>
</dbReference>
<keyword evidence="3" id="KW-1185">Reference proteome</keyword>
<evidence type="ECO:0000313" key="2">
    <source>
        <dbReference type="EMBL" id="QGW77978.1"/>
    </source>
</evidence>
<comment type="similarity">
    <text evidence="1">Belongs to the RutC family.</text>
</comment>
<organism evidence="2 3">
    <name type="scientific">Pseudomonas alkylphenolica</name>
    <dbReference type="NCBI Taxonomy" id="237609"/>
    <lineage>
        <taxon>Bacteria</taxon>
        <taxon>Pseudomonadati</taxon>
        <taxon>Pseudomonadota</taxon>
        <taxon>Gammaproteobacteria</taxon>
        <taxon>Pseudomonadales</taxon>
        <taxon>Pseudomonadaceae</taxon>
        <taxon>Pseudomonas</taxon>
    </lineage>
</organism>